<dbReference type="AlphaFoldDB" id="A0AAI8VRK3"/>
<dbReference type="Gene3D" id="2.40.30.30">
    <property type="entry name" value="Riboflavin kinase-like"/>
    <property type="match status" value="1"/>
</dbReference>
<evidence type="ECO:0000256" key="12">
    <source>
        <dbReference type="ARBA" id="ARBA00029960"/>
    </source>
</evidence>
<sequence length="603" mass="65355">MATSAPIRRKPVATANTSSTPPPTYDDVLDDLIDDYLEPPESPLKHSLITDTKTLAITEIKELTLDTRPSIPPRQFSVPLVSSPSEISVNSTASAPGTPKASRSIWKSAVDETIYFAGGLISHPFESTRHFSVLRHSPGLVYFKGPATSVTITIFGDSQLPHDRSFWLQRKGFSGDMGMAASALLGTTGNWIDVTPSFEAVVSDVSESDERAWQRDIKKFLKKASKDKRLSKHVIRETCVIRIPASASDGYLRIVMCSGQGSKKTLCPSPVFRIASTSSDVSILRGASLKTMPLEAGLKVASVVGTQYVQRFVGPALAAQGIVQSKVAKKLQPGRLTKQAEKVAIVKSGVKQQLISLEENFDPTRDAIYDAFHEEGTLEAPPEVVGPDTGPEQPFPVSFDGKVAQGTGQGLMGTGIPTANLAGVPSDLLLRLNGIYIGWAAVQPMKGAEGISHEWHEAIITIGPSPYAAPRLVPKNIATVHIIHDFGTSAFFGAKLKVVIMAFLRRVPKPDRAGPPIDIAAAVARDTDIAIASLSREHWQCDMTLHRIKTEKSQLSTSEKYVDVRSQVQKRVDSVPVHWAGVRTARSELKDQAYGRGGLYIRR</sequence>
<dbReference type="GO" id="GO:0009398">
    <property type="term" value="P:FMN biosynthetic process"/>
    <property type="evidence" value="ECO:0007669"/>
    <property type="project" value="TreeGrafter"/>
</dbReference>
<evidence type="ECO:0000256" key="2">
    <source>
        <dbReference type="ARBA" id="ARBA00005201"/>
    </source>
</evidence>
<evidence type="ECO:0000256" key="8">
    <source>
        <dbReference type="ARBA" id="ARBA00022679"/>
    </source>
</evidence>
<dbReference type="EC" id="2.7.1.26" evidence="4"/>
<evidence type="ECO:0000256" key="6">
    <source>
        <dbReference type="ARBA" id="ARBA00022630"/>
    </source>
</evidence>
<keyword evidence="9" id="KW-0547">Nucleotide-binding</keyword>
<keyword evidence="7" id="KW-0288">FMN</keyword>
<keyword evidence="17" id="KW-1185">Reference proteome</keyword>
<proteinExistence type="inferred from homology"/>
<dbReference type="SUPFAM" id="SSF82114">
    <property type="entry name" value="Riboflavin kinase-like"/>
    <property type="match status" value="1"/>
</dbReference>
<dbReference type="InterPro" id="IPR023468">
    <property type="entry name" value="Riboflavin_kinase"/>
</dbReference>
<dbReference type="EMBL" id="CAUWAG010000013">
    <property type="protein sequence ID" value="CAJ2509756.1"/>
    <property type="molecule type" value="Genomic_DNA"/>
</dbReference>
<evidence type="ECO:0000256" key="5">
    <source>
        <dbReference type="ARBA" id="ARBA00017394"/>
    </source>
</evidence>
<keyword evidence="8" id="KW-0808">Transferase</keyword>
<dbReference type="GO" id="GO:0009231">
    <property type="term" value="P:riboflavin biosynthetic process"/>
    <property type="evidence" value="ECO:0007669"/>
    <property type="project" value="InterPro"/>
</dbReference>
<evidence type="ECO:0000313" key="16">
    <source>
        <dbReference type="EMBL" id="CAJ2509756.1"/>
    </source>
</evidence>
<dbReference type="InterPro" id="IPR023465">
    <property type="entry name" value="Riboflavin_kinase_dom_sf"/>
</dbReference>
<dbReference type="PANTHER" id="PTHR22749:SF6">
    <property type="entry name" value="RIBOFLAVIN KINASE"/>
    <property type="match status" value="1"/>
</dbReference>
<dbReference type="GO" id="GO:0008531">
    <property type="term" value="F:riboflavin kinase activity"/>
    <property type="evidence" value="ECO:0007669"/>
    <property type="project" value="UniProtKB-EC"/>
</dbReference>
<feature type="region of interest" description="Disordered" evidence="14">
    <location>
        <begin position="1"/>
        <end position="27"/>
    </location>
</feature>
<name>A0AAI8VRK3_9PEZI</name>
<dbReference type="GO" id="GO:0005739">
    <property type="term" value="C:mitochondrion"/>
    <property type="evidence" value="ECO:0007669"/>
    <property type="project" value="TreeGrafter"/>
</dbReference>
<feature type="domain" description="Riboflavin kinase" evidence="15">
    <location>
        <begin position="392"/>
        <end position="535"/>
    </location>
</feature>
<dbReference type="GO" id="GO:0005524">
    <property type="term" value="F:ATP binding"/>
    <property type="evidence" value="ECO:0007669"/>
    <property type="project" value="UniProtKB-KW"/>
</dbReference>
<protein>
    <recommendedName>
        <fullName evidence="5">Riboflavin kinase</fullName>
        <ecNumber evidence="4">2.7.1.26</ecNumber>
    </recommendedName>
    <alternativeName>
        <fullName evidence="12">Flavin mononucleotide kinase 1</fullName>
    </alternativeName>
</protein>
<accession>A0AAI8VRK3</accession>
<dbReference type="InterPro" id="IPR015865">
    <property type="entry name" value="Riboflavin_kinase_bac/euk"/>
</dbReference>
<evidence type="ECO:0000256" key="11">
    <source>
        <dbReference type="ARBA" id="ARBA00022840"/>
    </source>
</evidence>
<dbReference type="Proteomes" id="UP001295740">
    <property type="component" value="Unassembled WGS sequence"/>
</dbReference>
<keyword evidence="10" id="KW-0418">Kinase</keyword>
<evidence type="ECO:0000256" key="3">
    <source>
        <dbReference type="ARBA" id="ARBA00010108"/>
    </source>
</evidence>
<comment type="catalytic activity">
    <reaction evidence="13">
        <text>riboflavin + ATP = FMN + ADP + H(+)</text>
        <dbReference type="Rhea" id="RHEA:14357"/>
        <dbReference type="ChEBI" id="CHEBI:15378"/>
        <dbReference type="ChEBI" id="CHEBI:30616"/>
        <dbReference type="ChEBI" id="CHEBI:57986"/>
        <dbReference type="ChEBI" id="CHEBI:58210"/>
        <dbReference type="ChEBI" id="CHEBI:456216"/>
        <dbReference type="EC" id="2.7.1.26"/>
    </reaction>
</comment>
<organism evidence="16 17">
    <name type="scientific">Anthostomella pinea</name>
    <dbReference type="NCBI Taxonomy" id="933095"/>
    <lineage>
        <taxon>Eukaryota</taxon>
        <taxon>Fungi</taxon>
        <taxon>Dikarya</taxon>
        <taxon>Ascomycota</taxon>
        <taxon>Pezizomycotina</taxon>
        <taxon>Sordariomycetes</taxon>
        <taxon>Xylariomycetidae</taxon>
        <taxon>Xylariales</taxon>
        <taxon>Xylariaceae</taxon>
        <taxon>Anthostomella</taxon>
    </lineage>
</organism>
<evidence type="ECO:0000259" key="15">
    <source>
        <dbReference type="SMART" id="SM00904"/>
    </source>
</evidence>
<evidence type="ECO:0000256" key="1">
    <source>
        <dbReference type="ARBA" id="ARBA00003572"/>
    </source>
</evidence>
<dbReference type="Pfam" id="PF01687">
    <property type="entry name" value="Flavokinase"/>
    <property type="match status" value="1"/>
</dbReference>
<evidence type="ECO:0000256" key="9">
    <source>
        <dbReference type="ARBA" id="ARBA00022741"/>
    </source>
</evidence>
<evidence type="ECO:0000256" key="13">
    <source>
        <dbReference type="ARBA" id="ARBA00047880"/>
    </source>
</evidence>
<evidence type="ECO:0000256" key="4">
    <source>
        <dbReference type="ARBA" id="ARBA00012105"/>
    </source>
</evidence>
<evidence type="ECO:0000256" key="14">
    <source>
        <dbReference type="SAM" id="MobiDB-lite"/>
    </source>
</evidence>
<reference evidence="16" key="1">
    <citation type="submission" date="2023-10" db="EMBL/GenBank/DDBJ databases">
        <authorList>
            <person name="Hackl T."/>
        </authorList>
    </citation>
    <scope>NUCLEOTIDE SEQUENCE</scope>
</reference>
<comment type="caution">
    <text evidence="16">The sequence shown here is derived from an EMBL/GenBank/DDBJ whole genome shotgun (WGS) entry which is preliminary data.</text>
</comment>
<evidence type="ECO:0000313" key="17">
    <source>
        <dbReference type="Proteomes" id="UP001295740"/>
    </source>
</evidence>
<comment type="similarity">
    <text evidence="3">Belongs to the flavokinase family.</text>
</comment>
<comment type="pathway">
    <text evidence="2">Cofactor biosynthesis; FMN biosynthesis; FMN from riboflavin (ATP route): step 1/1.</text>
</comment>
<gene>
    <name evidence="16" type="ORF">KHLLAP_LOCUS10224</name>
</gene>
<evidence type="ECO:0000256" key="10">
    <source>
        <dbReference type="ARBA" id="ARBA00022777"/>
    </source>
</evidence>
<keyword evidence="6" id="KW-0285">Flavoprotein</keyword>
<comment type="function">
    <text evidence="1">Catalyzes the phosphorylation of riboflavin (vitamin B2) to form flavin mononucleotide (FMN) coenzyme.</text>
</comment>
<dbReference type="SMART" id="SM00904">
    <property type="entry name" value="Flavokinase"/>
    <property type="match status" value="1"/>
</dbReference>
<evidence type="ECO:0000256" key="7">
    <source>
        <dbReference type="ARBA" id="ARBA00022643"/>
    </source>
</evidence>
<dbReference type="PANTHER" id="PTHR22749">
    <property type="entry name" value="RIBOFLAVIN KINASE/FMN ADENYLYLTRANSFERASE"/>
    <property type="match status" value="1"/>
</dbReference>
<keyword evidence="11" id="KW-0067">ATP-binding</keyword>